<dbReference type="EMBL" id="OP413838">
    <property type="protein sequence ID" value="UYL64818.1"/>
    <property type="molecule type" value="Genomic_DNA"/>
</dbReference>
<gene>
    <name evidence="5" type="ORF">OFDIEDLO_00022</name>
</gene>
<dbReference type="NCBIfam" id="TIGR01760">
    <property type="entry name" value="tape_meas_TP901"/>
    <property type="match status" value="1"/>
</dbReference>
<dbReference type="PANTHER" id="PTHR37813">
    <property type="entry name" value="FELS-2 PROPHAGE PROTEIN"/>
    <property type="match status" value="1"/>
</dbReference>
<dbReference type="PANTHER" id="PTHR37813:SF1">
    <property type="entry name" value="FELS-2 PROPHAGE PROTEIN"/>
    <property type="match status" value="1"/>
</dbReference>
<feature type="coiled-coil region" evidence="3">
    <location>
        <begin position="470"/>
        <end position="497"/>
    </location>
</feature>
<keyword evidence="6" id="KW-1185">Reference proteome</keyword>
<keyword evidence="1" id="KW-1245">Viral tail assembly</keyword>
<name>A0ABY6GNJ1_9CAUD</name>
<keyword evidence="2" id="KW-1188">Viral release from host cell</keyword>
<dbReference type="InterPro" id="IPR010090">
    <property type="entry name" value="Phage_tape_meas"/>
</dbReference>
<proteinExistence type="predicted"/>
<feature type="domain" description="Phage tail tape measure protein" evidence="4">
    <location>
        <begin position="711"/>
        <end position="908"/>
    </location>
</feature>
<evidence type="ECO:0000313" key="6">
    <source>
        <dbReference type="Proteomes" id="UP001156193"/>
    </source>
</evidence>
<dbReference type="Pfam" id="PF10145">
    <property type="entry name" value="PhageMin_Tail"/>
    <property type="match status" value="1"/>
</dbReference>
<evidence type="ECO:0000313" key="5">
    <source>
        <dbReference type="EMBL" id="UYL64818.1"/>
    </source>
</evidence>
<evidence type="ECO:0000256" key="2">
    <source>
        <dbReference type="ARBA" id="ARBA00022612"/>
    </source>
</evidence>
<accession>A0ABY6GNJ1</accession>
<evidence type="ECO:0000256" key="3">
    <source>
        <dbReference type="SAM" id="Coils"/>
    </source>
</evidence>
<organism evidence="5 6">
    <name type="scientific">Methanophagales virus PBV299</name>
    <dbReference type="NCBI Taxonomy" id="2987730"/>
    <lineage>
        <taxon>Viruses</taxon>
        <taxon>Duplodnaviria</taxon>
        <taxon>Heunggongvirae</taxon>
        <taxon>Uroviricota</taxon>
        <taxon>Caudoviricetes</taxon>
        <taxon>Nakonvirales</taxon>
        <taxon>Ahpuchviridae</taxon>
        <taxon>Kisinvirus</taxon>
        <taxon>Kisinvirus pescaderoense</taxon>
    </lineage>
</organism>
<dbReference type="Proteomes" id="UP001156193">
    <property type="component" value="Segment"/>
</dbReference>
<protein>
    <recommendedName>
        <fullName evidence="4">Phage tail tape measure protein domain-containing protein</fullName>
    </recommendedName>
</protein>
<feature type="coiled-coil region" evidence="3">
    <location>
        <begin position="1102"/>
        <end position="1136"/>
    </location>
</feature>
<sequence>MPPQQNIFVDIVFRLQARAAIEAEKLIAKLTEKSRLATFALQNLQVPKDFPKNVLDAAQKLGEAREAADQLARANSEAFKTAALAPLRENLKLLDEASKKYRAQEQEIERYLDTVRLGQDVSEDEFLTLRQGVEELKRKRDVIDQARQRYRMMIDDLEKGGTLLKRELESQRRLAAIARTTGINFEELDYRLLSLSRTWDSLVPLGERVFKPTADQIQMLATGIYSLERSSAKNVVALTRNALAAEALGEPMAYIDKSALKLLKTLDPLNYQFARLGITEAMTADLADRLSKGLVGVGEEGAKGVKKWADINKRLPEGALAVSKATYEQLDAVTRYTAALDRLALPTSRHLDLGSQLYDVFNDLSRVQVRVSDTETKHSKTLDYHSRGIQRLNRGLRALNTDLQVDFDILQDVHKKGWGALPPTIQANLRALQKQQSILERVGISLGRTEKPVKNFVDSLDEISLRSRGLRDLNKALREANIELEVNEDVLNRIREQGWKALTPAQREALEGARQYYTKLKQTGISLKQNERAILDFANAITEADRALNFKIRTADDAKTVLARLRRIGYEGLTKAEKAAIEEMRQSLKIPYTLDPALKRVGTRLVEAADSYKTFYEAARRSSRGSLIFLNAQAAIRSGIARTSRLIDRLSIGALKLLGPIFLVTAAFNTFSQVIGTSIKSFTDFQDALIGMRIAAEFTYEETNRIALALDSLSRYLPFTAAELAQVAAEVARAGIEGEEAITKLTNTITRFAYVSRMSISDATDMILRMTKAFAIPAEQAYNFASTIHQLAIATTAESQDIAKALARVGAAASGLGVPADAIAAMTAVLIDAGMSAERAGTRLRAFLREFIRDSDDMINRLEEAGVKLEGYVDLHEALRREPIAVLKAYLEYLYNMEDEVKRNRIIYQDFGSVAAFAIVTLVNHYPRLIELMEKANEEMLYGSSLTDAFAKNLDAMSYRLKIAQNNIDRIQRSLGALFAPAVKAAADAISGFAEAVVGSTDAYVVSSEGAQEFIDQMEAVQDAVRKARGEINLFSATTIPVFPGENKLRKYTEAWDELAKRNIGRISRYFTGLSSAADVMWGSFGVGIKILKENGLASEELLRKEENLSSLEKTLSRVRMQRMNLETKYTEEQRKNLGIQDDYLALREYEARIEKEIARARLEVMDIAARDVDIALKSGQVYGEQKARLQDINAMYRHYRTTLNEVSREEFVIFSIMSQTGPMWKALERALPREALEGLSVSLAEAAMEGKTASEIFDELPPIIKLFAQDLTLGAYGWEYLGDAAKSTSTILDEADRTLESISESLASVKQEARMSADEFLNFSERVDELFDSLSNLGSSFMDATEKKVEMDRTFQYTAPGIMMRNEFGREIDELIELTDTYREAIRNGDLHAAIQHKQAIAAKRLALQQKVSNWILDAGNPILSRIRANWAGALDTLWGWIDAETREVPSAVNEANRAFAQLRPEEATRLPTFEELISQLTEKGMTVNIDANTQPAESKLAEFIESLSGTSVEIPIVPVLESEVKRAYEEAGIKVPEFAKGGYIREDTLAYLHRGEIVIPRRILESAKREGDFSAIASFIQSKVPLFSESKFIKSLSQSKIPHLQAGGYVKEGGFAVVHKGELIIPSELTEALKQGRVEEKKEVTIHIENLHVGRAQEFARFIKELESYLV</sequence>
<feature type="coiled-coil region" evidence="3">
    <location>
        <begin position="57"/>
        <end position="149"/>
    </location>
</feature>
<evidence type="ECO:0000259" key="4">
    <source>
        <dbReference type="Pfam" id="PF10145"/>
    </source>
</evidence>
<keyword evidence="3" id="KW-0175">Coiled coil</keyword>
<evidence type="ECO:0000256" key="1">
    <source>
        <dbReference type="ARBA" id="ARBA00022465"/>
    </source>
</evidence>
<reference evidence="5 6" key="1">
    <citation type="submission" date="2022-09" db="EMBL/GenBank/DDBJ databases">
        <title>Evolutionary Diversification of Methanotrophic Ca. Methanophagales (ANME-1) and Their Expansive Virome.</title>
        <authorList>
            <person name="Laso-Perez R."/>
            <person name="Wu F."/>
            <person name="Cremiere A."/>
            <person name="Speth D."/>
            <person name="Magyar J.S."/>
            <person name="Krupovic M."/>
            <person name="Orphan V.J."/>
        </authorList>
    </citation>
    <scope>NUCLEOTIDE SEQUENCE [LARGE SCALE GENOMIC DNA]</scope>
    <source>
        <strain evidence="5">PBV299</strain>
    </source>
</reference>